<gene>
    <name evidence="6" type="ORF">SAMN04488060_2112</name>
</gene>
<dbReference type="InterPro" id="IPR037682">
    <property type="entry name" value="TonB_C"/>
</dbReference>
<evidence type="ECO:0000256" key="1">
    <source>
        <dbReference type="ARBA" id="ARBA00004167"/>
    </source>
</evidence>
<organism evidence="6 7">
    <name type="scientific">Qipengyuania nanhaisediminis</name>
    <dbReference type="NCBI Taxonomy" id="604088"/>
    <lineage>
        <taxon>Bacteria</taxon>
        <taxon>Pseudomonadati</taxon>
        <taxon>Pseudomonadota</taxon>
        <taxon>Alphaproteobacteria</taxon>
        <taxon>Sphingomonadales</taxon>
        <taxon>Erythrobacteraceae</taxon>
        <taxon>Qipengyuania</taxon>
    </lineage>
</organism>
<dbReference type="EMBL" id="FOWZ01000003">
    <property type="protein sequence ID" value="SFP25538.1"/>
    <property type="molecule type" value="Genomic_DNA"/>
</dbReference>
<dbReference type="NCBIfam" id="TIGR01352">
    <property type="entry name" value="tonB_Cterm"/>
    <property type="match status" value="1"/>
</dbReference>
<evidence type="ECO:0000256" key="2">
    <source>
        <dbReference type="ARBA" id="ARBA00022692"/>
    </source>
</evidence>
<keyword evidence="3" id="KW-1133">Transmembrane helix</keyword>
<proteinExistence type="predicted"/>
<feature type="domain" description="TonB C-terminal" evidence="5">
    <location>
        <begin position="37"/>
        <end position="135"/>
    </location>
</feature>
<dbReference type="Gene3D" id="3.30.1150.10">
    <property type="match status" value="1"/>
</dbReference>
<dbReference type="GO" id="GO:0055085">
    <property type="term" value="P:transmembrane transport"/>
    <property type="evidence" value="ECO:0007669"/>
    <property type="project" value="InterPro"/>
</dbReference>
<evidence type="ECO:0000313" key="7">
    <source>
        <dbReference type="Proteomes" id="UP000199331"/>
    </source>
</evidence>
<evidence type="ECO:0000256" key="3">
    <source>
        <dbReference type="ARBA" id="ARBA00022989"/>
    </source>
</evidence>
<dbReference type="GO" id="GO:0016020">
    <property type="term" value="C:membrane"/>
    <property type="evidence" value="ECO:0007669"/>
    <property type="project" value="UniProtKB-SubCell"/>
</dbReference>
<keyword evidence="7" id="KW-1185">Reference proteome</keyword>
<evidence type="ECO:0000313" key="6">
    <source>
        <dbReference type="EMBL" id="SFP25538.1"/>
    </source>
</evidence>
<keyword evidence="2" id="KW-0812">Transmembrane</keyword>
<dbReference type="Pfam" id="PF03544">
    <property type="entry name" value="TonB_C"/>
    <property type="match status" value="1"/>
</dbReference>
<dbReference type="InterPro" id="IPR006260">
    <property type="entry name" value="TonB/TolA_C"/>
</dbReference>
<dbReference type="AlphaFoldDB" id="A0A1I5NUQ8"/>
<comment type="subcellular location">
    <subcellularLocation>
        <location evidence="1">Membrane</location>
        <topology evidence="1">Single-pass membrane protein</topology>
    </subcellularLocation>
</comment>
<evidence type="ECO:0000259" key="5">
    <source>
        <dbReference type="PROSITE" id="PS52015"/>
    </source>
</evidence>
<dbReference type="PROSITE" id="PS52015">
    <property type="entry name" value="TONB_CTD"/>
    <property type="match status" value="1"/>
</dbReference>
<dbReference type="SUPFAM" id="SSF74653">
    <property type="entry name" value="TolA/TonB C-terminal domain"/>
    <property type="match status" value="1"/>
</dbReference>
<dbReference type="STRING" id="604088.SAMN04488060_2112"/>
<dbReference type="RefSeq" id="WP_218152640.1">
    <property type="nucleotide sequence ID" value="NZ_FOWZ01000003.1"/>
</dbReference>
<dbReference type="Proteomes" id="UP000199331">
    <property type="component" value="Unassembled WGS sequence"/>
</dbReference>
<keyword evidence="4" id="KW-0472">Membrane</keyword>
<accession>A0A1I5NUQ8</accession>
<reference evidence="7" key="1">
    <citation type="submission" date="2016-10" db="EMBL/GenBank/DDBJ databases">
        <authorList>
            <person name="Varghese N."/>
            <person name="Submissions S."/>
        </authorList>
    </citation>
    <scope>NUCLEOTIDE SEQUENCE [LARGE SCALE GENOMIC DNA]</scope>
    <source>
        <strain evidence="7">CGMCC 1.7715</strain>
    </source>
</reference>
<name>A0A1I5NUQ8_9SPHN</name>
<evidence type="ECO:0000256" key="4">
    <source>
        <dbReference type="ARBA" id="ARBA00023136"/>
    </source>
</evidence>
<protein>
    <submittedName>
        <fullName evidence="6">TonB family C-terminal domain-containing protein</fullName>
    </submittedName>
</protein>
<sequence>MMSILVAMGLATPAAAQIEQGDSLGTEIAMGIWRDNLREWSLAVARKAQNAYARDLVPMGVEGRVVVQFRIETDGAVSDCKIIRTSGSTDLDALVCIAIAKTGPAPIHLNADGVAEPKTAQLPVRFVLSDIAHRPE</sequence>